<keyword evidence="3" id="KW-1185">Reference proteome</keyword>
<reference evidence="2 3" key="1">
    <citation type="journal article" date="2021" name="ISME Commun">
        <title>Automated analysis of genomic sequences facilitates high-throughput and comprehensive description of bacteria.</title>
        <authorList>
            <person name="Hitch T.C.A."/>
        </authorList>
    </citation>
    <scope>NUCLEOTIDE SEQUENCE [LARGE SCALE GENOMIC DNA]</scope>
    <source>
        <strain evidence="2 3">Sanger_23</strain>
    </source>
</reference>
<dbReference type="SUPFAM" id="SSF52266">
    <property type="entry name" value="SGNH hydrolase"/>
    <property type="match status" value="1"/>
</dbReference>
<dbReference type="InterPro" id="IPR036514">
    <property type="entry name" value="SGNH_hydro_sf"/>
</dbReference>
<protein>
    <submittedName>
        <fullName evidence="2">GDSL-type esterase/lipase family protein</fullName>
    </submittedName>
</protein>
<sequence length="217" mass="23966">MKKHIVCFGDSNTHGYFPVEGGLGRFNENERWTCLLQKHLGEDYLVIEEGLSGRTTSFEDPLEEGLCGLTHMYTCLMTHEPVSLLIIMLGTNDAKERFGSNAACIALGMKRLIQKAQSVKDCWADGKPNILLITPQNMDARYIDSPFTASMGRGCAEKTQALAAEYKAVAELTGCEYLDANQIATDGPNTIDYMHLTKKDHSLMAEAISKKILEIGI</sequence>
<evidence type="ECO:0000313" key="2">
    <source>
        <dbReference type="EMBL" id="MCU6766004.1"/>
    </source>
</evidence>
<name>A0ABT2TX58_9FIRM</name>
<gene>
    <name evidence="2" type="ORF">OCV61_11340</name>
</gene>
<dbReference type="Gene3D" id="3.40.50.1110">
    <property type="entry name" value="SGNH hydrolase"/>
    <property type="match status" value="1"/>
</dbReference>
<dbReference type="EMBL" id="JAOQJL010000021">
    <property type="protein sequence ID" value="MCU6766004.1"/>
    <property type="molecule type" value="Genomic_DNA"/>
</dbReference>
<organism evidence="2 3">
    <name type="scientific">Blautia ammoniilytica</name>
    <dbReference type="NCBI Taxonomy" id="2981782"/>
    <lineage>
        <taxon>Bacteria</taxon>
        <taxon>Bacillati</taxon>
        <taxon>Bacillota</taxon>
        <taxon>Clostridia</taxon>
        <taxon>Lachnospirales</taxon>
        <taxon>Lachnospiraceae</taxon>
        <taxon>Blautia</taxon>
    </lineage>
</organism>
<proteinExistence type="predicted"/>
<dbReference type="InterPro" id="IPR051532">
    <property type="entry name" value="Ester_Hydrolysis_Enzymes"/>
</dbReference>
<accession>A0ABT2TX58</accession>
<dbReference type="PANTHER" id="PTHR30383">
    <property type="entry name" value="THIOESTERASE 1/PROTEASE 1/LYSOPHOSPHOLIPASE L1"/>
    <property type="match status" value="1"/>
</dbReference>
<evidence type="ECO:0000313" key="3">
    <source>
        <dbReference type="Proteomes" id="UP001652409"/>
    </source>
</evidence>
<comment type="caution">
    <text evidence="2">The sequence shown here is derived from an EMBL/GenBank/DDBJ whole genome shotgun (WGS) entry which is preliminary data.</text>
</comment>
<dbReference type="PANTHER" id="PTHR30383:SF29">
    <property type="entry name" value="SGNH HYDROLASE-TYPE ESTERASE DOMAIN-CONTAINING PROTEIN"/>
    <property type="match status" value="1"/>
</dbReference>
<dbReference type="InterPro" id="IPR013830">
    <property type="entry name" value="SGNH_hydro"/>
</dbReference>
<dbReference type="Pfam" id="PF13472">
    <property type="entry name" value="Lipase_GDSL_2"/>
    <property type="match status" value="1"/>
</dbReference>
<dbReference type="RefSeq" id="WP_158421925.1">
    <property type="nucleotide sequence ID" value="NZ_JAOQJL010000021.1"/>
</dbReference>
<feature type="domain" description="SGNH hydrolase-type esterase" evidence="1">
    <location>
        <begin position="7"/>
        <end position="197"/>
    </location>
</feature>
<evidence type="ECO:0000259" key="1">
    <source>
        <dbReference type="Pfam" id="PF13472"/>
    </source>
</evidence>
<dbReference type="Proteomes" id="UP001652409">
    <property type="component" value="Unassembled WGS sequence"/>
</dbReference>